<reference evidence="2 3" key="1">
    <citation type="journal article" date="2011" name="Proc. Natl. Acad. Sci. U.S.A.">
        <title>Evolutionary erosion of yeast sex chromosomes by mating-type switching accidents.</title>
        <authorList>
            <person name="Gordon J.L."/>
            <person name="Armisen D."/>
            <person name="Proux-Wera E."/>
            <person name="Oheigeartaigh S.S."/>
            <person name="Byrne K.P."/>
            <person name="Wolfe K.H."/>
        </authorList>
    </citation>
    <scope>NUCLEOTIDE SEQUENCE [LARGE SCALE GENOMIC DNA]</scope>
    <source>
        <strain evidence="3">ATCC 34711 / CBS 6284 / DSM 70876 / NBRC 10599 / NRRL Y-10934 / UCD 77-7</strain>
    </source>
</reference>
<dbReference type="KEGG" id="tbl:TBLA_0D02290"/>
<dbReference type="AlphaFoldDB" id="I2H2Y1"/>
<protein>
    <submittedName>
        <fullName evidence="2">Uncharacterized protein</fullName>
    </submittedName>
</protein>
<feature type="compositionally biased region" description="Low complexity" evidence="1">
    <location>
        <begin position="28"/>
        <end position="49"/>
    </location>
</feature>
<feature type="region of interest" description="Disordered" evidence="1">
    <location>
        <begin position="28"/>
        <end position="65"/>
    </location>
</feature>
<keyword evidence="3" id="KW-1185">Reference proteome</keyword>
<dbReference type="OrthoDB" id="128867at2759"/>
<dbReference type="RefSeq" id="XP_004180252.1">
    <property type="nucleotide sequence ID" value="XM_004180204.1"/>
</dbReference>
<dbReference type="HOGENOM" id="CLU_454299_0_0_1"/>
<dbReference type="GeneID" id="14495769"/>
<name>I2H2Y1_HENB6</name>
<evidence type="ECO:0000256" key="1">
    <source>
        <dbReference type="SAM" id="MobiDB-lite"/>
    </source>
</evidence>
<gene>
    <name evidence="2" type="primary">TBLA0D02290</name>
    <name evidence="2" type="ORF">TBLA_0D02290</name>
</gene>
<sequence length="601" mass="69027">MAPEIPGYYFDPAKNRYFKIGSSVDPVSATVPVSSTSKRSGIISRSSGGENENHSSRKKSKLRVQMHPEKYSEDLTPLPDKASFTTNDVFTRLNTLKLSIVLETQDLLQSKNNLHCDGLFDIPQYVIPWDVEEPLSFVHCNAGIFYLINITSNNNSEDEESQDISNNHNVYKLVGPGEERYALWFYHFKDNSRQHVINLPKIGNLPALETLSCFEEGSLIKIQLTKGYLFFYFKTTFQKSSIDLSNSYCCYVDSLNILDSVLVSNNLLLVITNNKLKIYKLITIYSSSNNNSMKTHLIDGMYVDPNYKDFRCPIITFNSKTDLAMSSDLVSITLDQSYVQFQQQFNKSNLQDSTSNSLSSLRVFLGFRNGIIIKIVLELSHLKAEKRNRGLQIIKKSKVPGIKSIISLEQSVRNHDYLLICGIDEYTQEVVYFHHKFSYENSIYDPKDFYKTRYHSLESKYNRKFKNSRYGKLVLIGSINNRNNHSKGFDIFSTTKFNKNLPLMDSKEAINVIKEKYKLDSNRQEALDSSDTISLVSFFILENLSYQSWDTQDVTEEKIVILFQMNSKFYSNDNIIVRKTFHVAIIAIPVLLPSNTNYYLG</sequence>
<proteinExistence type="predicted"/>
<evidence type="ECO:0000313" key="3">
    <source>
        <dbReference type="Proteomes" id="UP000002866"/>
    </source>
</evidence>
<accession>I2H2Y1</accession>
<dbReference type="Proteomes" id="UP000002866">
    <property type="component" value="Chromosome 4"/>
</dbReference>
<dbReference type="InParanoid" id="I2H2Y1"/>
<evidence type="ECO:0000313" key="2">
    <source>
        <dbReference type="EMBL" id="CCH60733.1"/>
    </source>
</evidence>
<dbReference type="EMBL" id="HE806319">
    <property type="protein sequence ID" value="CCH60733.1"/>
    <property type="molecule type" value="Genomic_DNA"/>
</dbReference>
<organism evidence="2 3">
    <name type="scientific">Henningerozyma blattae (strain ATCC 34711 / CBS 6284 / DSM 70876 / NBRC 10599 / NRRL Y-10934 / UCD 77-7)</name>
    <name type="common">Yeast</name>
    <name type="synonym">Tetrapisispora blattae</name>
    <dbReference type="NCBI Taxonomy" id="1071380"/>
    <lineage>
        <taxon>Eukaryota</taxon>
        <taxon>Fungi</taxon>
        <taxon>Dikarya</taxon>
        <taxon>Ascomycota</taxon>
        <taxon>Saccharomycotina</taxon>
        <taxon>Saccharomycetes</taxon>
        <taxon>Saccharomycetales</taxon>
        <taxon>Saccharomycetaceae</taxon>
        <taxon>Henningerozyma</taxon>
    </lineage>
</organism>